<reference evidence="3" key="1">
    <citation type="submission" date="2022-01" db="EMBL/GenBank/DDBJ databases">
        <title>Jiella avicenniae sp. nov., a novel endophytic bacterium isolated from bark of Avicennia marina.</title>
        <authorList>
            <person name="Tuo L."/>
        </authorList>
    </citation>
    <scope>NUCLEOTIDE SEQUENCE</scope>
    <source>
        <strain evidence="3">CBK1P-4</strain>
    </source>
</reference>
<comment type="caution">
    <text evidence="3">The sequence shown here is derived from an EMBL/GenBank/DDBJ whole genome shotgun (WGS) entry which is preliminary data.</text>
</comment>
<feature type="signal peptide" evidence="2">
    <location>
        <begin position="1"/>
        <end position="23"/>
    </location>
</feature>
<evidence type="ECO:0000313" key="4">
    <source>
        <dbReference type="Proteomes" id="UP001139035"/>
    </source>
</evidence>
<name>A0A9X1T460_9HYPH</name>
<dbReference type="EMBL" id="JAJUWU010000008">
    <property type="protein sequence ID" value="MCE7028271.1"/>
    <property type="molecule type" value="Genomic_DNA"/>
</dbReference>
<feature type="chain" id="PRO_5040952403" evidence="2">
    <location>
        <begin position="24"/>
        <end position="367"/>
    </location>
</feature>
<proteinExistence type="predicted"/>
<evidence type="ECO:0000313" key="3">
    <source>
        <dbReference type="EMBL" id="MCE7028271.1"/>
    </source>
</evidence>
<gene>
    <name evidence="3" type="ORF">LZD57_09750</name>
</gene>
<organism evidence="3 4">
    <name type="scientific">Jiella avicenniae</name>
    <dbReference type="NCBI Taxonomy" id="2907202"/>
    <lineage>
        <taxon>Bacteria</taxon>
        <taxon>Pseudomonadati</taxon>
        <taxon>Pseudomonadota</taxon>
        <taxon>Alphaproteobacteria</taxon>
        <taxon>Hyphomicrobiales</taxon>
        <taxon>Aurantimonadaceae</taxon>
        <taxon>Jiella</taxon>
    </lineage>
</organism>
<dbReference type="AlphaFoldDB" id="A0A9X1T460"/>
<accession>A0A9X1T460</accession>
<protein>
    <submittedName>
        <fullName evidence="3">Uncharacterized protein</fullName>
    </submittedName>
</protein>
<keyword evidence="4" id="KW-1185">Reference proteome</keyword>
<dbReference type="Proteomes" id="UP001139035">
    <property type="component" value="Unassembled WGS sequence"/>
</dbReference>
<keyword evidence="2" id="KW-0732">Signal</keyword>
<dbReference type="RefSeq" id="WP_233719424.1">
    <property type="nucleotide sequence ID" value="NZ_JAJUWU010000008.1"/>
</dbReference>
<feature type="region of interest" description="Disordered" evidence="1">
    <location>
        <begin position="23"/>
        <end position="72"/>
    </location>
</feature>
<evidence type="ECO:0000256" key="1">
    <source>
        <dbReference type="SAM" id="MobiDB-lite"/>
    </source>
</evidence>
<sequence length="367" mass="38620">MSRTIFAMLLSAALVCHTQARPAAGPEMEKNPPSDASATGAGEAPERDLILAAGPASSSPAGPPRQTRKPAGALGADGYRLLARIGAEGGPDGTSAGVVVLELPRPAPNPGPQRDIDVRKLASGPDLESVIATVPAIGPYDRTLGEPCRIDWIDRCAWMPETLADGLYDSLREAGVEPSRHEEPYFYVSRFGPADRMIISRTARFGDGSLSLVNAVADRDGTIQKLFTIPVSRDVQGFEAGEAAATVAVLSASEGEDGAIYLTIDTPSRCGDRARRAGLLVKTDAEFSAVDWVSPFNVSDTNVAIRGGRIYAASGGSCEKDYLYELDAATGRVTARNVLPTAADFLVGAGDHLLIDLYEGAEAYGFR</sequence>
<evidence type="ECO:0000256" key="2">
    <source>
        <dbReference type="SAM" id="SignalP"/>
    </source>
</evidence>